<dbReference type="UniPathway" id="UPA00087">
    <property type="reaction ID" value="UER00172"/>
</dbReference>
<reference evidence="14 15" key="1">
    <citation type="submission" date="2016-10" db="EMBL/GenBank/DDBJ databases">
        <title>Pseudoalteromonas amylolytica sp. nov., isolated from the surface seawater.</title>
        <authorList>
            <person name="Wu Y.-H."/>
            <person name="Cheng H."/>
            <person name="Jin X.-B."/>
            <person name="Wang C.-S."/>
            <person name="Xu X.-W."/>
        </authorList>
    </citation>
    <scope>NUCLEOTIDE SEQUENCE [LARGE SCALE GENOMIC DNA]</scope>
    <source>
        <strain evidence="14 15">JCM 12483</strain>
    </source>
</reference>
<evidence type="ECO:0000256" key="7">
    <source>
        <dbReference type="ARBA" id="ARBA00022840"/>
    </source>
</evidence>
<sequence>MPDMKLFAGNATPELAQKVAKRLFIELGDAVVGRFSDGEISVQINENVRGSDVFIIQSTCAPTNDNLMELIVMVDALRRASAGRITAVIPYFGYARQDRRVRSARVPITAKVVADFLSSVGVDRVLTVDLHAEQIQGFFDVPVDNVFGSPVLLDDMKEREFEDVVVVSPDIGGVVRARAIAKLLNDTDLAIIDKRRPQANVSQVMHIIGDVAGRDCIIVDDMIDTGGTLCKAAEALKEHGAKRVFAYATHPVLSGAAAENLRNSVIDEVIVTDSIPLSDELRALDNIKVLTLADMLAETIRRISNEESISAMFQH</sequence>
<dbReference type="Gene3D" id="3.40.50.2020">
    <property type="match status" value="2"/>
</dbReference>
<dbReference type="SMART" id="SM01400">
    <property type="entry name" value="Pribosyltran_N"/>
    <property type="match status" value="1"/>
</dbReference>
<dbReference type="GO" id="GO:0006164">
    <property type="term" value="P:purine nucleotide biosynthetic process"/>
    <property type="evidence" value="ECO:0007669"/>
    <property type="project" value="TreeGrafter"/>
</dbReference>
<dbReference type="InterPro" id="IPR000842">
    <property type="entry name" value="PRib_PP_synth_CS"/>
</dbReference>
<feature type="binding site" evidence="12">
    <location>
        <position position="220"/>
    </location>
    <ligand>
        <name>D-ribose 5-phosphate</name>
        <dbReference type="ChEBI" id="CHEBI:78346"/>
    </ligand>
</feature>
<name>A0A1S1N1M8_9GAMM</name>
<feature type="active site" evidence="12">
    <location>
        <position position="194"/>
    </location>
</feature>
<dbReference type="RefSeq" id="WP_070993200.1">
    <property type="nucleotide sequence ID" value="NZ_CBCSHD010000004.1"/>
</dbReference>
<feature type="binding site" evidence="12">
    <location>
        <position position="170"/>
    </location>
    <ligand>
        <name>Mg(2+)</name>
        <dbReference type="ChEBI" id="CHEBI:18420"/>
    </ligand>
</feature>
<gene>
    <name evidence="12" type="primary">prs</name>
    <name evidence="14" type="ORF">BIW53_16860</name>
</gene>
<dbReference type="AlphaFoldDB" id="A0A1S1N1M8"/>
<dbReference type="InterPro" id="IPR037515">
    <property type="entry name" value="Rib-P_diPkinase_bac"/>
</dbReference>
<dbReference type="GO" id="GO:0002189">
    <property type="term" value="C:ribose phosphate diphosphokinase complex"/>
    <property type="evidence" value="ECO:0007669"/>
    <property type="project" value="TreeGrafter"/>
</dbReference>
<keyword evidence="6 12" id="KW-0418">Kinase</keyword>
<dbReference type="GO" id="GO:0005524">
    <property type="term" value="F:ATP binding"/>
    <property type="evidence" value="ECO:0007669"/>
    <property type="project" value="UniProtKB-KW"/>
</dbReference>
<feature type="binding site" evidence="12">
    <location>
        <position position="196"/>
    </location>
    <ligand>
        <name>D-ribose 5-phosphate</name>
        <dbReference type="ChEBI" id="CHEBI:78346"/>
    </ligand>
</feature>
<comment type="subcellular location">
    <subcellularLocation>
        <location evidence="12">Cytoplasm</location>
    </subcellularLocation>
</comment>
<dbReference type="InterPro" id="IPR000836">
    <property type="entry name" value="PRTase_dom"/>
</dbReference>
<dbReference type="HAMAP" id="MF_00583_B">
    <property type="entry name" value="RibP_PPkinase_B"/>
    <property type="match status" value="1"/>
</dbReference>
<dbReference type="STRING" id="327939.BIW53_16860"/>
<dbReference type="NCBIfam" id="NF002320">
    <property type="entry name" value="PRK01259.1"/>
    <property type="match status" value="1"/>
</dbReference>
<dbReference type="NCBIfam" id="TIGR01251">
    <property type="entry name" value="ribP_PPkin"/>
    <property type="match status" value="1"/>
</dbReference>
<evidence type="ECO:0000256" key="12">
    <source>
        <dbReference type="HAMAP-Rule" id="MF_00583"/>
    </source>
</evidence>
<comment type="subunit">
    <text evidence="12">Homohexamer.</text>
</comment>
<evidence type="ECO:0000256" key="10">
    <source>
        <dbReference type="ARBA" id="ARBA00054914"/>
    </source>
</evidence>
<keyword evidence="7 12" id="KW-0067">ATP-binding</keyword>
<dbReference type="InterPro" id="IPR005946">
    <property type="entry name" value="Rib-P_diPkinase"/>
</dbReference>
<dbReference type="CDD" id="cd06223">
    <property type="entry name" value="PRTases_typeI"/>
    <property type="match status" value="1"/>
</dbReference>
<evidence type="ECO:0000256" key="3">
    <source>
        <dbReference type="ARBA" id="ARBA00022723"/>
    </source>
</evidence>
<comment type="pathway">
    <text evidence="1 12">Metabolic intermediate biosynthesis; 5-phospho-alpha-D-ribose 1-diphosphate biosynthesis; 5-phospho-alpha-D-ribose 1-diphosphate from D-ribose 5-phosphate (route I): step 1/1.</text>
</comment>
<keyword evidence="2 12" id="KW-0808">Transferase</keyword>
<proteinExistence type="inferred from homology"/>
<evidence type="ECO:0000313" key="14">
    <source>
        <dbReference type="EMBL" id="OHU93907.1"/>
    </source>
</evidence>
<protein>
    <recommendedName>
        <fullName evidence="12">Ribose-phosphate pyrophosphokinase</fullName>
        <shortName evidence="12">RPPK</shortName>
        <ecNumber evidence="12">2.7.6.1</ecNumber>
    </recommendedName>
    <alternativeName>
        <fullName evidence="12">5-phospho-D-ribosyl alpha-1-diphosphate synthase</fullName>
    </alternativeName>
    <alternativeName>
        <fullName evidence="12">Phosphoribosyl diphosphate synthase</fullName>
    </alternativeName>
    <alternativeName>
        <fullName evidence="12">Phosphoribosyl pyrophosphate synthase</fullName>
        <shortName evidence="12">P-Rib-PP synthase</shortName>
        <shortName evidence="12">PRPP synthase</shortName>
        <shortName evidence="12">PRPPase</shortName>
    </alternativeName>
</protein>
<keyword evidence="15" id="KW-1185">Reference proteome</keyword>
<dbReference type="PANTHER" id="PTHR10210">
    <property type="entry name" value="RIBOSE-PHOSPHATE DIPHOSPHOKINASE FAMILY MEMBER"/>
    <property type="match status" value="1"/>
</dbReference>
<dbReference type="InterPro" id="IPR029057">
    <property type="entry name" value="PRTase-like"/>
</dbReference>
<organism evidence="14 15">
    <name type="scientific">Pseudoalteromonas byunsanensis</name>
    <dbReference type="NCBI Taxonomy" id="327939"/>
    <lineage>
        <taxon>Bacteria</taxon>
        <taxon>Pseudomonadati</taxon>
        <taxon>Pseudomonadota</taxon>
        <taxon>Gammaproteobacteria</taxon>
        <taxon>Alteromonadales</taxon>
        <taxon>Pseudoalteromonadaceae</taxon>
        <taxon>Pseudoalteromonas</taxon>
    </lineage>
</organism>
<evidence type="ECO:0000256" key="11">
    <source>
        <dbReference type="ARBA" id="ARBA00061444"/>
    </source>
</evidence>
<dbReference type="EMBL" id="MNAN01000035">
    <property type="protein sequence ID" value="OHU93907.1"/>
    <property type="molecule type" value="Genomic_DNA"/>
</dbReference>
<dbReference type="PROSITE" id="PS00114">
    <property type="entry name" value="PRPP_SYNTHASE"/>
    <property type="match status" value="1"/>
</dbReference>
<dbReference type="Pfam" id="PF14572">
    <property type="entry name" value="Pribosyl_synth"/>
    <property type="match status" value="1"/>
</dbReference>
<dbReference type="GO" id="GO:0006015">
    <property type="term" value="P:5-phosphoribose 1-diphosphate biosynthetic process"/>
    <property type="evidence" value="ECO:0007669"/>
    <property type="project" value="UniProtKB-UniRule"/>
</dbReference>
<dbReference type="GO" id="GO:0000287">
    <property type="term" value="F:magnesium ion binding"/>
    <property type="evidence" value="ECO:0007669"/>
    <property type="project" value="UniProtKB-UniRule"/>
</dbReference>
<accession>A0A1S1N1M8</accession>
<evidence type="ECO:0000256" key="1">
    <source>
        <dbReference type="ARBA" id="ARBA00004996"/>
    </source>
</evidence>
<evidence type="ECO:0000256" key="9">
    <source>
        <dbReference type="ARBA" id="ARBA00049535"/>
    </source>
</evidence>
<dbReference type="Pfam" id="PF13793">
    <property type="entry name" value="Pribosyltran_N"/>
    <property type="match status" value="1"/>
</dbReference>
<feature type="binding site" evidence="12">
    <location>
        <begin position="96"/>
        <end position="97"/>
    </location>
    <ligand>
        <name>ATP</name>
        <dbReference type="ChEBI" id="CHEBI:30616"/>
    </ligand>
</feature>
<comment type="caution">
    <text evidence="14">The sequence shown here is derived from an EMBL/GenBank/DDBJ whole genome shotgun (WGS) entry which is preliminary data.</text>
</comment>
<feature type="binding site" evidence="12">
    <location>
        <begin position="37"/>
        <end position="39"/>
    </location>
    <ligand>
        <name>ATP</name>
        <dbReference type="ChEBI" id="CHEBI:30616"/>
    </ligand>
</feature>
<dbReference type="GO" id="GO:0005737">
    <property type="term" value="C:cytoplasm"/>
    <property type="evidence" value="ECO:0007669"/>
    <property type="project" value="UniProtKB-SubCell"/>
</dbReference>
<keyword evidence="8 12" id="KW-0460">Magnesium</keyword>
<keyword evidence="4 12" id="KW-0545">Nucleotide biosynthesis</keyword>
<dbReference type="GO" id="GO:0009156">
    <property type="term" value="P:ribonucleoside monophosphate biosynthetic process"/>
    <property type="evidence" value="ECO:0007669"/>
    <property type="project" value="InterPro"/>
</dbReference>
<keyword evidence="5 12" id="KW-0547">Nucleotide-binding</keyword>
<dbReference type="OrthoDB" id="9777067at2"/>
<evidence type="ECO:0000256" key="8">
    <source>
        <dbReference type="ARBA" id="ARBA00022842"/>
    </source>
</evidence>
<dbReference type="PANTHER" id="PTHR10210:SF41">
    <property type="entry name" value="RIBOSE-PHOSPHATE PYROPHOSPHOKINASE 1, CHLOROPLASTIC"/>
    <property type="match status" value="1"/>
</dbReference>
<dbReference type="GO" id="GO:0004749">
    <property type="term" value="F:ribose phosphate diphosphokinase activity"/>
    <property type="evidence" value="ECO:0007669"/>
    <property type="project" value="UniProtKB-UniRule"/>
</dbReference>
<feature type="binding site" evidence="12">
    <location>
        <begin position="224"/>
        <end position="228"/>
    </location>
    <ligand>
        <name>D-ribose 5-phosphate</name>
        <dbReference type="ChEBI" id="CHEBI:78346"/>
    </ligand>
</feature>
<evidence type="ECO:0000256" key="6">
    <source>
        <dbReference type="ARBA" id="ARBA00022777"/>
    </source>
</evidence>
<dbReference type="GO" id="GO:0016301">
    <property type="term" value="F:kinase activity"/>
    <property type="evidence" value="ECO:0007669"/>
    <property type="project" value="UniProtKB-KW"/>
</dbReference>
<comment type="function">
    <text evidence="10 12">Involved in the biosynthesis of the central metabolite phospho-alpha-D-ribosyl-1-pyrophosphate (PRPP) via the transfer of pyrophosphoryl group from ATP to 1-hydroxyl of ribose-5-phosphate (Rib-5-P).</text>
</comment>
<keyword evidence="12" id="KW-0963">Cytoplasm</keyword>
<evidence type="ECO:0000256" key="2">
    <source>
        <dbReference type="ARBA" id="ARBA00022679"/>
    </source>
</evidence>
<keyword evidence="3 12" id="KW-0479">Metal-binding</keyword>
<dbReference type="InterPro" id="IPR029099">
    <property type="entry name" value="Pribosyltran_N"/>
</dbReference>
<dbReference type="Proteomes" id="UP000180253">
    <property type="component" value="Unassembled WGS sequence"/>
</dbReference>
<dbReference type="EC" id="2.7.6.1" evidence="12"/>
<dbReference type="FunFam" id="3.40.50.2020:FF:000001">
    <property type="entry name" value="Ribose-phosphate pyrophosphokinase"/>
    <property type="match status" value="1"/>
</dbReference>
<evidence type="ECO:0000256" key="4">
    <source>
        <dbReference type="ARBA" id="ARBA00022727"/>
    </source>
</evidence>
<comment type="cofactor">
    <cofactor evidence="12">
        <name>Mg(2+)</name>
        <dbReference type="ChEBI" id="CHEBI:18420"/>
    </cofactor>
    <text evidence="12">Binds 2 Mg(2+) ions per subunit.</text>
</comment>
<comment type="similarity">
    <text evidence="11 12">Belongs to the ribose-phosphate pyrophosphokinase family. Class I subfamily.</text>
</comment>
<feature type="domain" description="Ribose-phosphate pyrophosphokinase N-terminal" evidence="13">
    <location>
        <begin position="4"/>
        <end position="121"/>
    </location>
</feature>
<evidence type="ECO:0000259" key="13">
    <source>
        <dbReference type="Pfam" id="PF13793"/>
    </source>
</evidence>
<feature type="binding site" evidence="12">
    <location>
        <position position="131"/>
    </location>
    <ligand>
        <name>Mg(2+)</name>
        <dbReference type="ChEBI" id="CHEBI:18420"/>
    </ligand>
</feature>
<evidence type="ECO:0000313" key="15">
    <source>
        <dbReference type="Proteomes" id="UP000180253"/>
    </source>
</evidence>
<dbReference type="SUPFAM" id="SSF53271">
    <property type="entry name" value="PRTase-like"/>
    <property type="match status" value="1"/>
</dbReference>
<comment type="catalytic activity">
    <reaction evidence="9 12">
        <text>D-ribose 5-phosphate + ATP = 5-phospho-alpha-D-ribose 1-diphosphate + AMP + H(+)</text>
        <dbReference type="Rhea" id="RHEA:15609"/>
        <dbReference type="ChEBI" id="CHEBI:15378"/>
        <dbReference type="ChEBI" id="CHEBI:30616"/>
        <dbReference type="ChEBI" id="CHEBI:58017"/>
        <dbReference type="ChEBI" id="CHEBI:78346"/>
        <dbReference type="ChEBI" id="CHEBI:456215"/>
        <dbReference type="EC" id="2.7.6.1"/>
    </reaction>
</comment>
<evidence type="ECO:0000256" key="5">
    <source>
        <dbReference type="ARBA" id="ARBA00022741"/>
    </source>
</evidence>